<keyword evidence="2 5" id="KW-0812">Transmembrane</keyword>
<evidence type="ECO:0000256" key="5">
    <source>
        <dbReference type="SAM" id="Phobius"/>
    </source>
</evidence>
<evidence type="ECO:0000259" key="6">
    <source>
        <dbReference type="Pfam" id="PF12698"/>
    </source>
</evidence>
<dbReference type="Proteomes" id="UP000261285">
    <property type="component" value="Unassembled WGS sequence"/>
</dbReference>
<comment type="caution">
    <text evidence="7">The sequence shown here is derived from an EMBL/GenBank/DDBJ whole genome shotgun (WGS) entry which is preliminary data.</text>
</comment>
<evidence type="ECO:0000256" key="1">
    <source>
        <dbReference type="ARBA" id="ARBA00004141"/>
    </source>
</evidence>
<feature type="transmembrane region" description="Helical" evidence="5">
    <location>
        <begin position="12"/>
        <end position="34"/>
    </location>
</feature>
<feature type="domain" description="ABC-2 type transporter transmembrane" evidence="6">
    <location>
        <begin position="124"/>
        <end position="403"/>
    </location>
</feature>
<dbReference type="Proteomes" id="UP000284095">
    <property type="component" value="Unassembled WGS sequence"/>
</dbReference>
<keyword evidence="4 5" id="KW-0472">Membrane</keyword>
<dbReference type="RefSeq" id="WP_117598056.1">
    <property type="nucleotide sequence ID" value="NZ_AP031429.1"/>
</dbReference>
<keyword evidence="3 5" id="KW-1133">Transmembrane helix</keyword>
<proteinExistence type="predicted"/>
<name>A0A3E5GC36_9FIRM</name>
<feature type="transmembrane region" description="Helical" evidence="5">
    <location>
        <begin position="192"/>
        <end position="213"/>
    </location>
</feature>
<feature type="transmembrane region" description="Helical" evidence="5">
    <location>
        <begin position="293"/>
        <end position="314"/>
    </location>
</feature>
<evidence type="ECO:0000313" key="8">
    <source>
        <dbReference type="EMBL" id="RHG25575.1"/>
    </source>
</evidence>
<comment type="subcellular location">
    <subcellularLocation>
        <location evidence="1">Membrane</location>
        <topology evidence="1">Multi-pass membrane protein</topology>
    </subcellularLocation>
</comment>
<dbReference type="EMBL" id="QRIC01000018">
    <property type="protein sequence ID" value="RHG25575.1"/>
    <property type="molecule type" value="Genomic_DNA"/>
</dbReference>
<dbReference type="EMBL" id="QSVN01000008">
    <property type="protein sequence ID" value="RGO32112.1"/>
    <property type="molecule type" value="Genomic_DNA"/>
</dbReference>
<evidence type="ECO:0000313" key="7">
    <source>
        <dbReference type="EMBL" id="RGO32112.1"/>
    </source>
</evidence>
<feature type="transmembrane region" description="Helical" evidence="5">
    <location>
        <begin position="234"/>
        <end position="264"/>
    </location>
</feature>
<dbReference type="AlphaFoldDB" id="A0A3E5GC36"/>
<evidence type="ECO:0000313" key="10">
    <source>
        <dbReference type="Proteomes" id="UP000284095"/>
    </source>
</evidence>
<dbReference type="Pfam" id="PF12698">
    <property type="entry name" value="ABC2_membrane_3"/>
    <property type="match status" value="1"/>
</dbReference>
<evidence type="ECO:0000256" key="2">
    <source>
        <dbReference type="ARBA" id="ARBA00022692"/>
    </source>
</evidence>
<sequence length="411" mass="46417">MRLYVLELKRLLKTRSVGILIIAALILSAVLSYLPVTYIQAYKTDKSGTIQVVTGIEAIKAKKADKKALHGEMTEAKIRETIADIKEVLKEYGSLERQNIPLDVYVKKVYSHLDIIAVLEQTIIPNGKNLYTLEYSYISEDDAKNVYTAYRENVQNLNKNPEVQKKINQMTKHIQIPLAYYSEFTTDQLDYYQIYLFLVMIFFMVIITPVFATEYQTGSDQILRCTKHGRFRLAITKIAVVFTLIFAVFAVGTTVFSIIMRILYGAEVFKNPLQMLGYLYYIPAFTVGKMYKVMVAGGLLSLVAVGASILFFSAKCKTVQSALICAFATAFVPMVIFTISNSRNILEILRCIFPTSGLAFMNSLEGELLARNFVQIGSGYYWTPYIIAIAAAIWIPVFLVITVVSYCKREA</sequence>
<reference evidence="9 10" key="1">
    <citation type="submission" date="2018-08" db="EMBL/GenBank/DDBJ databases">
        <title>A genome reference for cultivated species of the human gut microbiota.</title>
        <authorList>
            <person name="Zou Y."/>
            <person name="Xue W."/>
            <person name="Luo G."/>
        </authorList>
    </citation>
    <scope>NUCLEOTIDE SEQUENCE [LARGE SCALE GENOMIC DNA]</scope>
    <source>
        <strain evidence="8 10">AM22-22</strain>
        <strain evidence="7 9">OM02-16</strain>
    </source>
</reference>
<evidence type="ECO:0000313" key="9">
    <source>
        <dbReference type="Proteomes" id="UP000261285"/>
    </source>
</evidence>
<evidence type="ECO:0000256" key="3">
    <source>
        <dbReference type="ARBA" id="ARBA00022989"/>
    </source>
</evidence>
<dbReference type="PANTHER" id="PTHR37305:SF1">
    <property type="entry name" value="MEMBRANE PROTEIN"/>
    <property type="match status" value="1"/>
</dbReference>
<gene>
    <name evidence="8" type="ORF">DW265_08770</name>
    <name evidence="7" type="ORF">DXB16_08690</name>
</gene>
<protein>
    <submittedName>
        <fullName evidence="7">ABC transporter permease</fullName>
    </submittedName>
</protein>
<dbReference type="PANTHER" id="PTHR37305">
    <property type="entry name" value="INTEGRAL MEMBRANE PROTEIN-RELATED"/>
    <property type="match status" value="1"/>
</dbReference>
<keyword evidence="10" id="KW-1185">Reference proteome</keyword>
<feature type="transmembrane region" description="Helical" evidence="5">
    <location>
        <begin position="321"/>
        <end position="340"/>
    </location>
</feature>
<dbReference type="GO" id="GO:0016020">
    <property type="term" value="C:membrane"/>
    <property type="evidence" value="ECO:0007669"/>
    <property type="project" value="UniProtKB-SubCell"/>
</dbReference>
<dbReference type="InterPro" id="IPR013525">
    <property type="entry name" value="ABC2_TM"/>
</dbReference>
<organism evidence="7 9">
    <name type="scientific">Dorea longicatena</name>
    <dbReference type="NCBI Taxonomy" id="88431"/>
    <lineage>
        <taxon>Bacteria</taxon>
        <taxon>Bacillati</taxon>
        <taxon>Bacillota</taxon>
        <taxon>Clostridia</taxon>
        <taxon>Lachnospirales</taxon>
        <taxon>Lachnospiraceae</taxon>
        <taxon>Dorea</taxon>
    </lineage>
</organism>
<evidence type="ECO:0000256" key="4">
    <source>
        <dbReference type="ARBA" id="ARBA00023136"/>
    </source>
</evidence>
<feature type="transmembrane region" description="Helical" evidence="5">
    <location>
        <begin position="385"/>
        <end position="407"/>
    </location>
</feature>
<accession>A0A3E5GC36</accession>
<dbReference type="GO" id="GO:0140359">
    <property type="term" value="F:ABC-type transporter activity"/>
    <property type="evidence" value="ECO:0007669"/>
    <property type="project" value="InterPro"/>
</dbReference>